<reference evidence="1" key="1">
    <citation type="submission" date="2006-06" db="EMBL/GenBank/DDBJ databases">
        <title>Complete sequence of chromosome of Chelativorans sp. BNC1.</title>
        <authorList>
            <consortium name="US DOE Joint Genome Institute"/>
            <person name="Copeland A."/>
            <person name="Lucas S."/>
            <person name="Lapidus A."/>
            <person name="Barry K."/>
            <person name="Detter J.C."/>
            <person name="Glavina del Rio T."/>
            <person name="Hammon N."/>
            <person name="Israni S."/>
            <person name="Dalin E."/>
            <person name="Tice H."/>
            <person name="Pitluck S."/>
            <person name="Chertkov O."/>
            <person name="Brettin T."/>
            <person name="Bruce D."/>
            <person name="Han C."/>
            <person name="Tapia R."/>
            <person name="Gilna P."/>
            <person name="Schmutz J."/>
            <person name="Larimer F."/>
            <person name="Land M."/>
            <person name="Hauser L."/>
            <person name="Kyrpides N."/>
            <person name="Mikhailova N."/>
            <person name="Richardson P."/>
        </authorList>
    </citation>
    <scope>NUCLEOTIDE SEQUENCE</scope>
    <source>
        <strain evidence="1">BNC1</strain>
    </source>
</reference>
<organism evidence="1">
    <name type="scientific">Chelativorans sp. (strain BNC1)</name>
    <dbReference type="NCBI Taxonomy" id="266779"/>
    <lineage>
        <taxon>Bacteria</taxon>
        <taxon>Pseudomonadati</taxon>
        <taxon>Pseudomonadota</taxon>
        <taxon>Alphaproteobacteria</taxon>
        <taxon>Hyphomicrobiales</taxon>
        <taxon>Phyllobacteriaceae</taxon>
        <taxon>Chelativorans</taxon>
    </lineage>
</organism>
<evidence type="ECO:0000313" key="1">
    <source>
        <dbReference type="EMBL" id="ABG62693.1"/>
    </source>
</evidence>
<dbReference type="EMBL" id="CP000390">
    <property type="protein sequence ID" value="ABG62693.1"/>
    <property type="molecule type" value="Genomic_DNA"/>
</dbReference>
<protein>
    <submittedName>
        <fullName evidence="1">Uncharacterized protein</fullName>
    </submittedName>
</protein>
<dbReference type="KEGG" id="mes:Meso_1297"/>
<dbReference type="AlphaFoldDB" id="Q11IT2"/>
<proteinExistence type="predicted"/>
<dbReference type="eggNOG" id="ENOG5033AGV">
    <property type="taxonomic scope" value="Bacteria"/>
</dbReference>
<dbReference type="OrthoDB" id="7932606at2"/>
<accession>Q11IT2</accession>
<name>Q11IT2_CHESB</name>
<gene>
    <name evidence="1" type="ordered locus">Meso_1297</name>
</gene>
<dbReference type="HOGENOM" id="CLU_1729222_0_0_5"/>
<sequence length="140" mass="16031">MTKRASRDFASMLDELLAERVQEPGRAHLVSMDYLSVVEELHSGRIIISDENLQAAYGSVKETAAAEPEPSVDPDEIARELCLEGALKSREFDRLRRDFALRNHPDRVPEHLRARAVIRMQVANMLIDEAKRRRLRLKKA</sequence>